<organism evidence="2 3">
    <name type="scientific">Mycena albidolilacea</name>
    <dbReference type="NCBI Taxonomy" id="1033008"/>
    <lineage>
        <taxon>Eukaryota</taxon>
        <taxon>Fungi</taxon>
        <taxon>Dikarya</taxon>
        <taxon>Basidiomycota</taxon>
        <taxon>Agaricomycotina</taxon>
        <taxon>Agaricomycetes</taxon>
        <taxon>Agaricomycetidae</taxon>
        <taxon>Agaricales</taxon>
        <taxon>Marasmiineae</taxon>
        <taxon>Mycenaceae</taxon>
        <taxon>Mycena</taxon>
    </lineage>
</organism>
<sequence length="229" mass="25533">MLELEAQQRKRKVNAARASGELPYAPAQTKQIQPEVPIGAGELNPIPPRIQQLEQIWPCDAHQIKVEEVTAQGKEWRISLGFAKVVGGSTFVTPSGEIHQAQLQQSISQEIPKDREAEVLKVASLKRVMEVRSKEAVLSLVSFKITSAINDSIMLLFSSVVSWSQTREKCFEVRTLEHTQRRQSAVYSLSAVVSWALSQSTIAQTNWSERTSPGLRSIWHLSSVQAPHV</sequence>
<dbReference type="EMBL" id="JARIHO010000021">
    <property type="protein sequence ID" value="KAJ7346183.1"/>
    <property type="molecule type" value="Genomic_DNA"/>
</dbReference>
<protein>
    <submittedName>
        <fullName evidence="2">Uncharacterized protein</fullName>
    </submittedName>
</protein>
<keyword evidence="3" id="KW-1185">Reference proteome</keyword>
<gene>
    <name evidence="2" type="ORF">DFH08DRAFT_937483</name>
</gene>
<accession>A0AAD7EQC5</accession>
<proteinExistence type="predicted"/>
<name>A0AAD7EQC5_9AGAR</name>
<comment type="caution">
    <text evidence="2">The sequence shown here is derived from an EMBL/GenBank/DDBJ whole genome shotgun (WGS) entry which is preliminary data.</text>
</comment>
<evidence type="ECO:0000256" key="1">
    <source>
        <dbReference type="SAM" id="MobiDB-lite"/>
    </source>
</evidence>
<evidence type="ECO:0000313" key="3">
    <source>
        <dbReference type="Proteomes" id="UP001218218"/>
    </source>
</evidence>
<feature type="region of interest" description="Disordered" evidence="1">
    <location>
        <begin position="1"/>
        <end position="20"/>
    </location>
</feature>
<dbReference type="AlphaFoldDB" id="A0AAD7EQC5"/>
<evidence type="ECO:0000313" key="2">
    <source>
        <dbReference type="EMBL" id="KAJ7346183.1"/>
    </source>
</evidence>
<dbReference type="Proteomes" id="UP001218218">
    <property type="component" value="Unassembled WGS sequence"/>
</dbReference>
<reference evidence="2" key="1">
    <citation type="submission" date="2023-03" db="EMBL/GenBank/DDBJ databases">
        <title>Massive genome expansion in bonnet fungi (Mycena s.s.) driven by repeated elements and novel gene families across ecological guilds.</title>
        <authorList>
            <consortium name="Lawrence Berkeley National Laboratory"/>
            <person name="Harder C.B."/>
            <person name="Miyauchi S."/>
            <person name="Viragh M."/>
            <person name="Kuo A."/>
            <person name="Thoen E."/>
            <person name="Andreopoulos B."/>
            <person name="Lu D."/>
            <person name="Skrede I."/>
            <person name="Drula E."/>
            <person name="Henrissat B."/>
            <person name="Morin E."/>
            <person name="Kohler A."/>
            <person name="Barry K."/>
            <person name="LaButti K."/>
            <person name="Morin E."/>
            <person name="Salamov A."/>
            <person name="Lipzen A."/>
            <person name="Mereny Z."/>
            <person name="Hegedus B."/>
            <person name="Baldrian P."/>
            <person name="Stursova M."/>
            <person name="Weitz H."/>
            <person name="Taylor A."/>
            <person name="Grigoriev I.V."/>
            <person name="Nagy L.G."/>
            <person name="Martin F."/>
            <person name="Kauserud H."/>
        </authorList>
    </citation>
    <scope>NUCLEOTIDE SEQUENCE</scope>
    <source>
        <strain evidence="2">CBHHK002</strain>
    </source>
</reference>